<dbReference type="EMBL" id="JAPQKN010000004">
    <property type="protein sequence ID" value="KAJ5159549.1"/>
    <property type="molecule type" value="Genomic_DNA"/>
</dbReference>
<gene>
    <name evidence="2" type="ORF">N7482_006553</name>
</gene>
<comment type="caution">
    <text evidence="2">The sequence shown here is derived from an EMBL/GenBank/DDBJ whole genome shotgun (WGS) entry which is preliminary data.</text>
</comment>
<evidence type="ECO:0000313" key="3">
    <source>
        <dbReference type="Proteomes" id="UP001149163"/>
    </source>
</evidence>
<dbReference type="Proteomes" id="UP001149163">
    <property type="component" value="Unassembled WGS sequence"/>
</dbReference>
<proteinExistence type="predicted"/>
<reference evidence="2" key="1">
    <citation type="submission" date="2022-11" db="EMBL/GenBank/DDBJ databases">
        <authorList>
            <person name="Petersen C."/>
        </authorList>
    </citation>
    <scope>NUCLEOTIDE SEQUENCE</scope>
    <source>
        <strain evidence="2">IBT 26290</strain>
    </source>
</reference>
<feature type="region of interest" description="Disordered" evidence="1">
    <location>
        <begin position="22"/>
        <end position="78"/>
    </location>
</feature>
<organism evidence="2 3">
    <name type="scientific">Penicillium canariense</name>
    <dbReference type="NCBI Taxonomy" id="189055"/>
    <lineage>
        <taxon>Eukaryota</taxon>
        <taxon>Fungi</taxon>
        <taxon>Dikarya</taxon>
        <taxon>Ascomycota</taxon>
        <taxon>Pezizomycotina</taxon>
        <taxon>Eurotiomycetes</taxon>
        <taxon>Eurotiomycetidae</taxon>
        <taxon>Eurotiales</taxon>
        <taxon>Aspergillaceae</taxon>
        <taxon>Penicillium</taxon>
    </lineage>
</organism>
<dbReference type="GeneID" id="81427854"/>
<dbReference type="AlphaFoldDB" id="A0A9W9HWK3"/>
<protein>
    <submittedName>
        <fullName evidence="2">Uncharacterized protein</fullName>
    </submittedName>
</protein>
<name>A0A9W9HWK3_9EURO</name>
<dbReference type="RefSeq" id="XP_056541107.1">
    <property type="nucleotide sequence ID" value="XM_056688678.1"/>
</dbReference>
<keyword evidence="3" id="KW-1185">Reference proteome</keyword>
<reference evidence="2" key="2">
    <citation type="journal article" date="2023" name="IMA Fungus">
        <title>Comparative genomic study of the Penicillium genus elucidates a diverse pangenome and 15 lateral gene transfer events.</title>
        <authorList>
            <person name="Petersen C."/>
            <person name="Sorensen T."/>
            <person name="Nielsen M.R."/>
            <person name="Sondergaard T.E."/>
            <person name="Sorensen J.L."/>
            <person name="Fitzpatrick D.A."/>
            <person name="Frisvad J.C."/>
            <person name="Nielsen K.L."/>
        </authorList>
    </citation>
    <scope>NUCLEOTIDE SEQUENCE</scope>
    <source>
        <strain evidence="2">IBT 26290</strain>
    </source>
</reference>
<sequence length="78" mass="8236">MTLGGRLMYNFSKGHEAGYNGAAQTDGDGITDGSNVGLSELHGINGPGSTWPDRIHRDPSNPPHPPQSVDTRPLVLPC</sequence>
<evidence type="ECO:0000313" key="2">
    <source>
        <dbReference type="EMBL" id="KAJ5159549.1"/>
    </source>
</evidence>
<accession>A0A9W9HWK3</accession>
<evidence type="ECO:0000256" key="1">
    <source>
        <dbReference type="SAM" id="MobiDB-lite"/>
    </source>
</evidence>